<evidence type="ECO:0000313" key="3">
    <source>
        <dbReference type="EMBL" id="CAA7260661.1"/>
    </source>
</evidence>
<dbReference type="SUPFAM" id="SSF81901">
    <property type="entry name" value="HCP-like"/>
    <property type="match status" value="1"/>
</dbReference>
<dbReference type="SMART" id="SM00028">
    <property type="entry name" value="TPR"/>
    <property type="match status" value="3"/>
</dbReference>
<evidence type="ECO:0000313" key="4">
    <source>
        <dbReference type="Proteomes" id="UP000467700"/>
    </source>
</evidence>
<dbReference type="PROSITE" id="PS50005">
    <property type="entry name" value="TPR"/>
    <property type="match status" value="1"/>
</dbReference>
<dbReference type="Proteomes" id="UP000467700">
    <property type="component" value="Unassembled WGS sequence"/>
</dbReference>
<evidence type="ECO:0000256" key="1">
    <source>
        <dbReference type="PROSITE-ProRule" id="PRU00339"/>
    </source>
</evidence>
<name>A0A8S0VXE7_CYCAE</name>
<keyword evidence="1" id="KW-0802">TPR repeat</keyword>
<dbReference type="InterPro" id="IPR024983">
    <property type="entry name" value="CHAT_dom"/>
</dbReference>
<dbReference type="PANTHER" id="PTHR19959">
    <property type="entry name" value="KINESIN LIGHT CHAIN"/>
    <property type="match status" value="1"/>
</dbReference>
<dbReference type="InterPro" id="IPR011990">
    <property type="entry name" value="TPR-like_helical_dom_sf"/>
</dbReference>
<reference evidence="3 4" key="1">
    <citation type="submission" date="2020-01" db="EMBL/GenBank/DDBJ databases">
        <authorList>
            <person name="Gupta K D."/>
        </authorList>
    </citation>
    <scope>NUCLEOTIDE SEQUENCE [LARGE SCALE GENOMIC DNA]</scope>
</reference>
<proteinExistence type="predicted"/>
<dbReference type="EMBL" id="CACVBS010000030">
    <property type="protein sequence ID" value="CAA7260661.1"/>
    <property type="molecule type" value="Genomic_DNA"/>
</dbReference>
<feature type="repeat" description="TPR" evidence="1">
    <location>
        <begin position="17"/>
        <end position="50"/>
    </location>
</feature>
<evidence type="ECO:0000259" key="2">
    <source>
        <dbReference type="Pfam" id="PF12770"/>
    </source>
</evidence>
<protein>
    <recommendedName>
        <fullName evidence="2">CHAT domain-containing protein</fullName>
    </recommendedName>
</protein>
<gene>
    <name evidence="3" type="ORF">AAE3_LOCUS3064</name>
</gene>
<feature type="domain" description="CHAT" evidence="2">
    <location>
        <begin position="859"/>
        <end position="1147"/>
    </location>
</feature>
<sequence length="1148" mass="127170">MLPPDAPECPAYQFDAALAYYNRFQLFEKLSDIDHALILFQAVVDATPNEDHRLPFRVRTQGLAWDARFERTQNLSDLSHSISCQRRVVQLHPESDAALPGLLNNLGVALNTRFDESGDLADLSEAISSLRRALALTPSGDDNLASMLGNLGLFLQNHFEHMRDPADLSAAISSFREAIKLVPADDASERRRWQSSLAVALRLQYENGRDDADLSDLSESIEILQEVVKDPSTGDADLPTRFGNLGLSLRCRFGKEGSITDLSQAVSSFQNALDSTPENDSILPSRLSNLGESLRQLFDREGKQDNLSKALSLHRRAIQIATQMHHPDLHIYFTNFGVALKSAFVRSGDLSELSEAVSSFRKAITATPPSHPDVLSGLTNLGETLRTRYNRTGVLQDLSEAISTLEEATAKSSDTAVNSDVGAFFNNLAVAYLERFKLMGEPQDLSKAISSQQTSIKLTPKNHQYLSIQVNNLGLLFLQRFDSSKNDNDLSESISSFKRAIELSRNYPDLPGWMNNLALTYRRRFEHAGDLQDLKEAIEFHSKAISLTPANHSSLSRWYHSLGVSTQALFARTNDAALILTTLSHYRRASTFITAVPSDRMRSAKKWAQFSAQHDQSQMLEAYGVGIELLSEYASMSKTVESRHASLANVADLASAAAAAAISKGQDDLALEWLEHGRCVVWTQLNQLRTPLDVLGAKHPEIAERFRRASVALDQAGSREIDPTSISKSMEKKISLEEEAINHMKRASEYNSLLEEIRHLPGFSDFLRPRKASEIFSRLPKNGVMVLINVCEEKCHAMILFHQPEIRLVTIPLERTGWKWAVDLRSRLMACLSSRSVMRDSGVDRAGHPMRTTPQKIRAILRTLWVDLVGPILDAVIGCHTPKKNLLRIWWCATGPLAFLPLHAAGIYEEGGTSVSDYAVSSYVPNISTLAEKSKAIDATPSILLVSQSTAEHMAHIPGADSETKIIFDLARKRDLEAFRLSGKDATVSEVQDKMPMYCWIHLACHATQYPLRPLKSAFHLLDGELDISEIIKLKIPGADFAFLSACQTSTGDQELSNEAVHLAAGMLAAGYRSVVSTMWSIQDSYGPEVAESFYSHFLEGAGEDGKPWPNGTGAAYALHHAVQCLRRRLGDTDLSLLTWVPYVHFGV</sequence>
<dbReference type="PANTHER" id="PTHR19959:SF119">
    <property type="entry name" value="FUNGAL LIPASE-LIKE DOMAIN-CONTAINING PROTEIN"/>
    <property type="match status" value="1"/>
</dbReference>
<dbReference type="AlphaFoldDB" id="A0A8S0VXE7"/>
<dbReference type="Pfam" id="PF13374">
    <property type="entry name" value="TPR_10"/>
    <property type="match status" value="1"/>
</dbReference>
<comment type="caution">
    <text evidence="3">The sequence shown here is derived from an EMBL/GenBank/DDBJ whole genome shotgun (WGS) entry which is preliminary data.</text>
</comment>
<organism evidence="3 4">
    <name type="scientific">Cyclocybe aegerita</name>
    <name type="common">Black poplar mushroom</name>
    <name type="synonym">Agrocybe aegerita</name>
    <dbReference type="NCBI Taxonomy" id="1973307"/>
    <lineage>
        <taxon>Eukaryota</taxon>
        <taxon>Fungi</taxon>
        <taxon>Dikarya</taxon>
        <taxon>Basidiomycota</taxon>
        <taxon>Agaricomycotina</taxon>
        <taxon>Agaricomycetes</taxon>
        <taxon>Agaricomycetidae</taxon>
        <taxon>Agaricales</taxon>
        <taxon>Agaricineae</taxon>
        <taxon>Bolbitiaceae</taxon>
        <taxon>Cyclocybe</taxon>
    </lineage>
</organism>
<dbReference type="SUPFAM" id="SSF48452">
    <property type="entry name" value="TPR-like"/>
    <property type="match status" value="1"/>
</dbReference>
<accession>A0A8S0VXE7</accession>
<dbReference type="OrthoDB" id="9991317at2759"/>
<dbReference type="Gene3D" id="1.25.40.10">
    <property type="entry name" value="Tetratricopeptide repeat domain"/>
    <property type="match status" value="3"/>
</dbReference>
<dbReference type="Pfam" id="PF12770">
    <property type="entry name" value="CHAT"/>
    <property type="match status" value="1"/>
</dbReference>
<dbReference type="InterPro" id="IPR019734">
    <property type="entry name" value="TPR_rpt"/>
</dbReference>
<keyword evidence="4" id="KW-1185">Reference proteome</keyword>